<proteinExistence type="predicted"/>
<accession>A0A4U0Y3R4</accession>
<reference evidence="3 4" key="1">
    <citation type="submission" date="2017-03" db="EMBL/GenBank/DDBJ databases">
        <title>Genomes of endolithic fungi from Antarctica.</title>
        <authorList>
            <person name="Coleine C."/>
            <person name="Masonjones S."/>
            <person name="Stajich J.E."/>
        </authorList>
    </citation>
    <scope>NUCLEOTIDE SEQUENCE [LARGE SCALE GENOMIC DNA]</scope>
    <source>
        <strain evidence="3 4">CCFEE 5184</strain>
    </source>
</reference>
<evidence type="ECO:0000313" key="4">
    <source>
        <dbReference type="Proteomes" id="UP000309340"/>
    </source>
</evidence>
<keyword evidence="4" id="KW-1185">Reference proteome</keyword>
<gene>
    <name evidence="3" type="ORF">B0A55_00357</name>
</gene>
<evidence type="ECO:0000256" key="1">
    <source>
        <dbReference type="SAM" id="Coils"/>
    </source>
</evidence>
<comment type="caution">
    <text evidence="3">The sequence shown here is derived from an EMBL/GenBank/DDBJ whole genome shotgun (WGS) entry which is preliminary data.</text>
</comment>
<feature type="compositionally biased region" description="Acidic residues" evidence="2">
    <location>
        <begin position="502"/>
        <end position="517"/>
    </location>
</feature>
<feature type="compositionally biased region" description="Polar residues" evidence="2">
    <location>
        <begin position="491"/>
        <end position="501"/>
    </location>
</feature>
<feature type="compositionally biased region" description="Basic and acidic residues" evidence="2">
    <location>
        <begin position="396"/>
        <end position="405"/>
    </location>
</feature>
<protein>
    <submittedName>
        <fullName evidence="3">Uncharacterized protein</fullName>
    </submittedName>
</protein>
<dbReference type="Proteomes" id="UP000309340">
    <property type="component" value="Unassembled WGS sequence"/>
</dbReference>
<feature type="region of interest" description="Disordered" evidence="2">
    <location>
        <begin position="15"/>
        <end position="61"/>
    </location>
</feature>
<feature type="region of interest" description="Disordered" evidence="2">
    <location>
        <begin position="437"/>
        <end position="535"/>
    </location>
</feature>
<sequence length="564" mass="62752">MADLTLTLLSTSPSPFASPLSGADRSTSWHYPAGPSSRYHISDRTRPPHTRFKSSITTPTAPILSTERRAHRRTQSTAQVANIHAHGNLTTPPASDYSRSPLLRYASSSTMATLAPLTPAKHAQGLRLQDSPFSDYFTDDARSVEHTGGGAVYDAPSSETQQMLVRLHKLQSQLMRSGDISERDVLNVVGRKLGEIYGELDALHSQTRMPLDMDDSALFVDEDEEPPSTPSRRPVAETASPISSLDGVAPSDHDLTPEIKIAEQDFQLLEAQRVLDAVTKVEKELRQRYAELVKSNDFHMQQIEDRQQEIERLRSENEVLRSDLGFDHSELLFLKLQMKAIRVEVGDAETEGMGSNTPKRLDSWRRRTLEETDRWHTDWHDVDARFRRRRSKHRVLSAEERERAPATEVSEQGAEGEASDWRLETVRKVHGRVDSITITRRESGRQSGGLDGAAEERQEDQDGSEAETRTSGNDSGSQTKPPVPPPRDYTSCGTQTDQSSNYEDDEGSDYDEDEDDCAITTSPGTPQQHSPVIQPMVAPAKTAWNELWEGLSSLAGMADGDEDG</sequence>
<feature type="compositionally biased region" description="Polar residues" evidence="2">
    <location>
        <begin position="469"/>
        <end position="480"/>
    </location>
</feature>
<dbReference type="EMBL" id="NAJQ01000009">
    <property type="protein sequence ID" value="TKA83446.1"/>
    <property type="molecule type" value="Genomic_DNA"/>
</dbReference>
<name>A0A4U0Y3R4_9PEZI</name>
<evidence type="ECO:0000313" key="3">
    <source>
        <dbReference type="EMBL" id="TKA83446.1"/>
    </source>
</evidence>
<feature type="compositionally biased region" description="Polar residues" evidence="2">
    <location>
        <begin position="519"/>
        <end position="531"/>
    </location>
</feature>
<feature type="region of interest" description="Disordered" evidence="2">
    <location>
        <begin position="221"/>
        <end position="251"/>
    </location>
</feature>
<dbReference type="OrthoDB" id="4448936at2759"/>
<dbReference type="AlphaFoldDB" id="A0A4U0Y3R4"/>
<feature type="region of interest" description="Disordered" evidence="2">
    <location>
        <begin position="390"/>
        <end position="422"/>
    </location>
</feature>
<keyword evidence="1" id="KW-0175">Coiled coil</keyword>
<organism evidence="3 4">
    <name type="scientific">Friedmanniomyces simplex</name>
    <dbReference type="NCBI Taxonomy" id="329884"/>
    <lineage>
        <taxon>Eukaryota</taxon>
        <taxon>Fungi</taxon>
        <taxon>Dikarya</taxon>
        <taxon>Ascomycota</taxon>
        <taxon>Pezizomycotina</taxon>
        <taxon>Dothideomycetes</taxon>
        <taxon>Dothideomycetidae</taxon>
        <taxon>Mycosphaerellales</taxon>
        <taxon>Teratosphaeriaceae</taxon>
        <taxon>Friedmanniomyces</taxon>
    </lineage>
</organism>
<feature type="coiled-coil region" evidence="1">
    <location>
        <begin position="296"/>
        <end position="323"/>
    </location>
</feature>
<evidence type="ECO:0000256" key="2">
    <source>
        <dbReference type="SAM" id="MobiDB-lite"/>
    </source>
</evidence>